<reference evidence="3" key="1">
    <citation type="submission" date="2014-04" db="EMBL/GenBank/DDBJ databases">
        <title>Evolutionary Origins and Diversification of the Mycorrhizal Mutualists.</title>
        <authorList>
            <consortium name="DOE Joint Genome Institute"/>
            <consortium name="Mycorrhizal Genomics Consortium"/>
            <person name="Kohler A."/>
            <person name="Kuo A."/>
            <person name="Nagy L.G."/>
            <person name="Floudas D."/>
            <person name="Copeland A."/>
            <person name="Barry K.W."/>
            <person name="Cichocki N."/>
            <person name="Veneault-Fourrey C."/>
            <person name="LaButti K."/>
            <person name="Lindquist E.A."/>
            <person name="Lipzen A."/>
            <person name="Lundell T."/>
            <person name="Morin E."/>
            <person name="Murat C."/>
            <person name="Riley R."/>
            <person name="Ohm R."/>
            <person name="Sun H."/>
            <person name="Tunlid A."/>
            <person name="Henrissat B."/>
            <person name="Grigoriev I.V."/>
            <person name="Hibbett D.S."/>
            <person name="Martin F."/>
        </authorList>
    </citation>
    <scope>NUCLEOTIDE SEQUENCE [LARGE SCALE GENOMIC DNA]</scope>
    <source>
        <strain evidence="3">FD-334 SS-4</strain>
    </source>
</reference>
<feature type="compositionally biased region" description="Acidic residues" evidence="1">
    <location>
        <begin position="311"/>
        <end position="342"/>
    </location>
</feature>
<proteinExistence type="predicted"/>
<organism evidence="2 3">
    <name type="scientific">Hypholoma sublateritium (strain FD-334 SS-4)</name>
    <dbReference type="NCBI Taxonomy" id="945553"/>
    <lineage>
        <taxon>Eukaryota</taxon>
        <taxon>Fungi</taxon>
        <taxon>Dikarya</taxon>
        <taxon>Basidiomycota</taxon>
        <taxon>Agaricomycotina</taxon>
        <taxon>Agaricomycetes</taxon>
        <taxon>Agaricomycetidae</taxon>
        <taxon>Agaricales</taxon>
        <taxon>Agaricineae</taxon>
        <taxon>Strophariaceae</taxon>
        <taxon>Hypholoma</taxon>
    </lineage>
</organism>
<accession>A0A0D2NL50</accession>
<feature type="compositionally biased region" description="Pro residues" evidence="1">
    <location>
        <begin position="428"/>
        <end position="437"/>
    </location>
</feature>
<feature type="region of interest" description="Disordered" evidence="1">
    <location>
        <begin position="297"/>
        <end position="486"/>
    </location>
</feature>
<evidence type="ECO:0000313" key="3">
    <source>
        <dbReference type="Proteomes" id="UP000054270"/>
    </source>
</evidence>
<feature type="region of interest" description="Disordered" evidence="1">
    <location>
        <begin position="517"/>
        <end position="545"/>
    </location>
</feature>
<feature type="compositionally biased region" description="Polar residues" evidence="1">
    <location>
        <begin position="460"/>
        <end position="471"/>
    </location>
</feature>
<name>A0A0D2NL50_HYPSF</name>
<dbReference type="OrthoDB" id="10674373at2759"/>
<evidence type="ECO:0000313" key="2">
    <source>
        <dbReference type="EMBL" id="KJA17331.1"/>
    </source>
</evidence>
<dbReference type="EMBL" id="KN817605">
    <property type="protein sequence ID" value="KJA17331.1"/>
    <property type="molecule type" value="Genomic_DNA"/>
</dbReference>
<gene>
    <name evidence="2" type="ORF">HYPSUDRAFT_70777</name>
</gene>
<sequence length="616" mass="69498">MSNQKYEYQDPDEGLFQPSRAQQWGKEPFVIRPPTKKSSTTGTWISADQFKSLDITTKRAYARAFGIPRENFKFDAELDELFCTHNEKLPFFPGLVQYAVNPEDRRSRIPIVLGIDNPTFEPRRPAFSGDPSDPDYAPWVPLNRSYVVETLGDSADDFEEVEPAPYKPRYNYWRDGSVDPEPEAEEAPLPTEHDLVYPPYGLTVVDEATGKHVEQPLSAEWLRIMLDEQATRHATLKASLQDAVALVRVGVTEVAALQMELEAERGRSDSLLKTIEQLAGWEIPRLIEHRAKAGIEKGNIYGNGRPPKEVGEDEDIPGSDGQSEESEEDEDEDSAALEEDQAAEYSEGGYQENGYPEDIYQEDDPEGNHQENGYREDIYHEGDHDVNYQEDEYQEETYSEEAPQVPAAFDLLTPPPENDAPSQVIPIRSPPSGPPTASPLRVSKRSRDDVDAEERASGTLPVSSQLVSDSDPSLFPAVKRKRMDRNLSLHRPGDLVYRGPFDNQPIYASARAKGQEVFDVDATEGGPFQRSEGKSPGPRHSEIHRQGFDSVLRKEVEDKHVDGAPESDDLLARRQAKIKQEREVDRQGFNTGISYHYTKESVEAWEREHGLRPFTR</sequence>
<keyword evidence="3" id="KW-1185">Reference proteome</keyword>
<protein>
    <submittedName>
        <fullName evidence="2">Uncharacterized protein</fullName>
    </submittedName>
</protein>
<evidence type="ECO:0000256" key="1">
    <source>
        <dbReference type="SAM" id="MobiDB-lite"/>
    </source>
</evidence>
<feature type="compositionally biased region" description="Acidic residues" evidence="1">
    <location>
        <begin position="388"/>
        <end position="399"/>
    </location>
</feature>
<dbReference type="STRING" id="945553.A0A0D2NL50"/>
<feature type="compositionally biased region" description="Basic and acidic residues" evidence="1">
    <location>
        <begin position="445"/>
        <end position="456"/>
    </location>
</feature>
<dbReference type="AlphaFoldDB" id="A0A0D2NL50"/>
<dbReference type="Proteomes" id="UP000054270">
    <property type="component" value="Unassembled WGS sequence"/>
</dbReference>
<feature type="compositionally biased region" description="Basic and acidic residues" evidence="1">
    <location>
        <begin position="366"/>
        <end position="387"/>
    </location>
</feature>